<organism evidence="1 2">
    <name type="scientific">Peronosclerospora sorghi</name>
    <dbReference type="NCBI Taxonomy" id="230839"/>
    <lineage>
        <taxon>Eukaryota</taxon>
        <taxon>Sar</taxon>
        <taxon>Stramenopiles</taxon>
        <taxon>Oomycota</taxon>
        <taxon>Peronosporomycetes</taxon>
        <taxon>Peronosporales</taxon>
        <taxon>Peronosporaceae</taxon>
        <taxon>Peronosclerospora</taxon>
    </lineage>
</organism>
<comment type="caution">
    <text evidence="1">The sequence shown here is derived from an EMBL/GenBank/DDBJ whole genome shotgun (WGS) entry which is preliminary data.</text>
</comment>
<accession>A0ACC0W6B9</accession>
<sequence>MNKELGYEEAGKDEFKVRDASAETDNGSKNETTPNTVVKVVLSGVVDESDLDTEIISEQSSVSSDVNAIKALIDEDTEFSGRRGWNSHGSGEGKKDVRDEFEDEEQLLGFQGDRQEEPEPPSEQKSEDTGLKMQDDFEGTMHDMPDDEEGEQNESKYREELDREMRDFDQNDETLWMQNCGVKILTTMRIELTRKSKSLRKTPR</sequence>
<proteinExistence type="predicted"/>
<reference evidence="1 2" key="1">
    <citation type="journal article" date="2022" name="bioRxiv">
        <title>The genome of the oomycete Peronosclerospora sorghi, a cosmopolitan pathogen of maize and sorghum, is inflated with dispersed pseudogenes.</title>
        <authorList>
            <person name="Fletcher K."/>
            <person name="Martin F."/>
            <person name="Isakeit T."/>
            <person name="Cavanaugh K."/>
            <person name="Magill C."/>
            <person name="Michelmore R."/>
        </authorList>
    </citation>
    <scope>NUCLEOTIDE SEQUENCE [LARGE SCALE GENOMIC DNA]</scope>
    <source>
        <strain evidence="1">P6</strain>
    </source>
</reference>
<keyword evidence="2" id="KW-1185">Reference proteome</keyword>
<name>A0ACC0W6B9_9STRA</name>
<gene>
    <name evidence="1" type="ORF">PsorP6_005055</name>
</gene>
<dbReference type="EMBL" id="CM047583">
    <property type="protein sequence ID" value="KAI9913639.1"/>
    <property type="molecule type" value="Genomic_DNA"/>
</dbReference>
<protein>
    <submittedName>
        <fullName evidence="1">Uncharacterized protein</fullName>
    </submittedName>
</protein>
<evidence type="ECO:0000313" key="1">
    <source>
        <dbReference type="EMBL" id="KAI9913639.1"/>
    </source>
</evidence>
<evidence type="ECO:0000313" key="2">
    <source>
        <dbReference type="Proteomes" id="UP001163321"/>
    </source>
</evidence>
<dbReference type="Proteomes" id="UP001163321">
    <property type="component" value="Chromosome 4"/>
</dbReference>